<evidence type="ECO:0000256" key="2">
    <source>
        <dbReference type="SAM" id="Phobius"/>
    </source>
</evidence>
<evidence type="ECO:0000313" key="3">
    <source>
        <dbReference type="EMBL" id="GAA4740955.1"/>
    </source>
</evidence>
<comment type="caution">
    <text evidence="3">The sequence shown here is derived from an EMBL/GenBank/DDBJ whole genome shotgun (WGS) entry which is preliminary data.</text>
</comment>
<sequence length="81" mass="8891">MGETGEMSDDRESVSTAQATERRSERFDRQTGLRYLAAMLLFLAALVTLLSVDAGDDKTVDRFLAVILVSALVVAITSLRR</sequence>
<feature type="transmembrane region" description="Helical" evidence="2">
    <location>
        <begin position="32"/>
        <end position="51"/>
    </location>
</feature>
<dbReference type="EMBL" id="BAABIE010000002">
    <property type="protein sequence ID" value="GAA4740955.1"/>
    <property type="molecule type" value="Genomic_DNA"/>
</dbReference>
<accession>A0ABP8YYU6</accession>
<keyword evidence="2" id="KW-1133">Transmembrane helix</keyword>
<protein>
    <submittedName>
        <fullName evidence="3">Uncharacterized protein</fullName>
    </submittedName>
</protein>
<keyword evidence="2" id="KW-0812">Transmembrane</keyword>
<evidence type="ECO:0000313" key="4">
    <source>
        <dbReference type="Proteomes" id="UP001500822"/>
    </source>
</evidence>
<gene>
    <name evidence="3" type="ORF">GCM10023217_06430</name>
</gene>
<keyword evidence="2" id="KW-0472">Membrane</keyword>
<organism evidence="3 4">
    <name type="scientific">Gordonia alkaliphila</name>
    <dbReference type="NCBI Taxonomy" id="1053547"/>
    <lineage>
        <taxon>Bacteria</taxon>
        <taxon>Bacillati</taxon>
        <taxon>Actinomycetota</taxon>
        <taxon>Actinomycetes</taxon>
        <taxon>Mycobacteriales</taxon>
        <taxon>Gordoniaceae</taxon>
        <taxon>Gordonia</taxon>
    </lineage>
</organism>
<proteinExistence type="predicted"/>
<keyword evidence="4" id="KW-1185">Reference proteome</keyword>
<feature type="transmembrane region" description="Helical" evidence="2">
    <location>
        <begin position="63"/>
        <end position="79"/>
    </location>
</feature>
<evidence type="ECO:0000256" key="1">
    <source>
        <dbReference type="SAM" id="MobiDB-lite"/>
    </source>
</evidence>
<reference evidence="4" key="1">
    <citation type="journal article" date="2019" name="Int. J. Syst. Evol. Microbiol.">
        <title>The Global Catalogue of Microorganisms (GCM) 10K type strain sequencing project: providing services to taxonomists for standard genome sequencing and annotation.</title>
        <authorList>
            <consortium name="The Broad Institute Genomics Platform"/>
            <consortium name="The Broad Institute Genome Sequencing Center for Infectious Disease"/>
            <person name="Wu L."/>
            <person name="Ma J."/>
        </authorList>
    </citation>
    <scope>NUCLEOTIDE SEQUENCE [LARGE SCALE GENOMIC DNA]</scope>
    <source>
        <strain evidence="4">JCM 18077</strain>
    </source>
</reference>
<dbReference type="Proteomes" id="UP001500822">
    <property type="component" value="Unassembled WGS sequence"/>
</dbReference>
<name>A0ABP8YYU6_9ACTN</name>
<feature type="region of interest" description="Disordered" evidence="1">
    <location>
        <begin position="1"/>
        <end position="28"/>
    </location>
</feature>